<dbReference type="EC" id="5.2.1.8" evidence="3"/>
<keyword evidence="6 7" id="KW-0413">Isomerase</keyword>
<reference evidence="11 12" key="1">
    <citation type="journal article" date="2014" name="ISME J.">
        <title>Ecophysiology of Thioploca ingrica as revealed by the complete genome sequence supplemented with proteomic evidence.</title>
        <authorList>
            <person name="Kojima H."/>
            <person name="Ogura Y."/>
            <person name="Yamamoto N."/>
            <person name="Togashi T."/>
            <person name="Mori H."/>
            <person name="Watanabe T."/>
            <person name="Nemoto F."/>
            <person name="Kurokawa K."/>
            <person name="Hayashi T."/>
            <person name="Fukui M."/>
        </authorList>
    </citation>
    <scope>NUCLEOTIDE SEQUENCE [LARGE SCALE GENOMIC DNA]</scope>
</reference>
<feature type="compositionally biased region" description="Basic and acidic residues" evidence="8">
    <location>
        <begin position="267"/>
        <end position="287"/>
    </location>
</feature>
<dbReference type="Gene3D" id="1.10.8.1040">
    <property type="match status" value="1"/>
</dbReference>
<evidence type="ECO:0000256" key="4">
    <source>
        <dbReference type="ARBA" id="ARBA00022729"/>
    </source>
</evidence>
<protein>
    <recommendedName>
        <fullName evidence="3">peptidylprolyl isomerase</fullName>
        <ecNumber evidence="3">5.2.1.8</ecNumber>
    </recommendedName>
</protein>
<keyword evidence="12" id="KW-1185">Reference proteome</keyword>
<evidence type="ECO:0000256" key="9">
    <source>
        <dbReference type="SAM" id="SignalP"/>
    </source>
</evidence>
<comment type="similarity">
    <text evidence="2">Belongs to the PpiC/parvulin rotamase family.</text>
</comment>
<dbReference type="SUPFAM" id="SSF109998">
    <property type="entry name" value="Triger factor/SurA peptide-binding domain-like"/>
    <property type="match status" value="1"/>
</dbReference>
<accession>A0A090AME5</accession>
<feature type="signal peptide" evidence="9">
    <location>
        <begin position="1"/>
        <end position="23"/>
    </location>
</feature>
<dbReference type="SUPFAM" id="SSF54534">
    <property type="entry name" value="FKBP-like"/>
    <property type="match status" value="1"/>
</dbReference>
<dbReference type="OrthoDB" id="14196at2"/>
<evidence type="ECO:0000256" key="3">
    <source>
        <dbReference type="ARBA" id="ARBA00013194"/>
    </source>
</evidence>
<dbReference type="KEGG" id="tig:THII_2103"/>
<dbReference type="EMBL" id="AP014633">
    <property type="protein sequence ID" value="BAP56400.1"/>
    <property type="molecule type" value="Genomic_DNA"/>
</dbReference>
<evidence type="ECO:0000256" key="5">
    <source>
        <dbReference type="ARBA" id="ARBA00023110"/>
    </source>
</evidence>
<dbReference type="InterPro" id="IPR050245">
    <property type="entry name" value="PrsA_foldase"/>
</dbReference>
<dbReference type="GO" id="GO:0003755">
    <property type="term" value="F:peptidyl-prolyl cis-trans isomerase activity"/>
    <property type="evidence" value="ECO:0007669"/>
    <property type="project" value="UniProtKB-KW"/>
</dbReference>
<keyword evidence="4 9" id="KW-0732">Signal</keyword>
<evidence type="ECO:0000256" key="1">
    <source>
        <dbReference type="ARBA" id="ARBA00000971"/>
    </source>
</evidence>
<dbReference type="Gene3D" id="3.10.50.40">
    <property type="match status" value="1"/>
</dbReference>
<dbReference type="PANTHER" id="PTHR47245:SF1">
    <property type="entry name" value="FOLDASE PROTEIN PRSA"/>
    <property type="match status" value="1"/>
</dbReference>
<dbReference type="InterPro" id="IPR046357">
    <property type="entry name" value="PPIase_dom_sf"/>
</dbReference>
<evidence type="ECO:0000256" key="6">
    <source>
        <dbReference type="ARBA" id="ARBA00023235"/>
    </source>
</evidence>
<evidence type="ECO:0000256" key="2">
    <source>
        <dbReference type="ARBA" id="ARBA00007656"/>
    </source>
</evidence>
<dbReference type="AlphaFoldDB" id="A0A090AME5"/>
<dbReference type="PROSITE" id="PS50198">
    <property type="entry name" value="PPIC_PPIASE_2"/>
    <property type="match status" value="1"/>
</dbReference>
<feature type="domain" description="PpiC" evidence="10">
    <location>
        <begin position="134"/>
        <end position="225"/>
    </location>
</feature>
<feature type="region of interest" description="Disordered" evidence="8">
    <location>
        <begin position="267"/>
        <end position="294"/>
    </location>
</feature>
<dbReference type="HOGENOM" id="CLU_034646_1_1_6"/>
<evidence type="ECO:0000256" key="7">
    <source>
        <dbReference type="PROSITE-ProRule" id="PRU00278"/>
    </source>
</evidence>
<gene>
    <name evidence="11" type="ORF">THII_2103</name>
</gene>
<dbReference type="InterPro" id="IPR000297">
    <property type="entry name" value="PPIase_PpiC"/>
</dbReference>
<evidence type="ECO:0000256" key="8">
    <source>
        <dbReference type="SAM" id="MobiDB-lite"/>
    </source>
</evidence>
<proteinExistence type="inferred from homology"/>
<dbReference type="Pfam" id="PF00639">
    <property type="entry name" value="Rotamase"/>
    <property type="match status" value="1"/>
</dbReference>
<dbReference type="STRING" id="40754.THII_2103"/>
<keyword evidence="5 7" id="KW-0697">Rotamase</keyword>
<name>A0A090AME5_9GAMM</name>
<dbReference type="PANTHER" id="PTHR47245">
    <property type="entry name" value="PEPTIDYLPROLYL ISOMERASE"/>
    <property type="match status" value="1"/>
</dbReference>
<evidence type="ECO:0000313" key="11">
    <source>
        <dbReference type="EMBL" id="BAP56400.1"/>
    </source>
</evidence>
<comment type="catalytic activity">
    <reaction evidence="1">
        <text>[protein]-peptidylproline (omega=180) = [protein]-peptidylproline (omega=0)</text>
        <dbReference type="Rhea" id="RHEA:16237"/>
        <dbReference type="Rhea" id="RHEA-COMP:10747"/>
        <dbReference type="Rhea" id="RHEA-COMP:10748"/>
        <dbReference type="ChEBI" id="CHEBI:83833"/>
        <dbReference type="ChEBI" id="CHEBI:83834"/>
        <dbReference type="EC" id="5.2.1.8"/>
    </reaction>
</comment>
<evidence type="ECO:0000313" key="12">
    <source>
        <dbReference type="Proteomes" id="UP000031623"/>
    </source>
</evidence>
<evidence type="ECO:0000259" key="10">
    <source>
        <dbReference type="PROSITE" id="PS50198"/>
    </source>
</evidence>
<sequence>MFNFLLKISMLFCILSLLAVSYANPTDPVVKINDTTITQQTYDDYAKARMEQTRTNVMPDTRTLIDELVDRELLRQAALEQKLEQAPKFQEKIKQMQDNLLMAMVMQDYLDKHPLDDAKLKQEYDTQVTKIKMPSEYKVRHILVEKEETAKAIIAELQAGKTLAELAKSKSIDSDSANKEGDLGWVTPKTVEPEFGKALEQLKKGQYTTTPVKTKFGWHIIQIDDLREVPLPPFDNVKEKIKASLQGQQMQKYMDELKKQAKIEIIKKTEPEVSGKDKATATEKPAAEKPAAPE</sequence>
<organism evidence="11 12">
    <name type="scientific">Thioploca ingrica</name>
    <dbReference type="NCBI Taxonomy" id="40754"/>
    <lineage>
        <taxon>Bacteria</taxon>
        <taxon>Pseudomonadati</taxon>
        <taxon>Pseudomonadota</taxon>
        <taxon>Gammaproteobacteria</taxon>
        <taxon>Thiotrichales</taxon>
        <taxon>Thiotrichaceae</taxon>
        <taxon>Thioploca</taxon>
    </lineage>
</organism>
<dbReference type="InterPro" id="IPR027304">
    <property type="entry name" value="Trigger_fact/SurA_dom_sf"/>
</dbReference>
<dbReference type="Proteomes" id="UP000031623">
    <property type="component" value="Chromosome"/>
</dbReference>
<feature type="chain" id="PRO_5007756387" description="peptidylprolyl isomerase" evidence="9">
    <location>
        <begin position="24"/>
        <end position="294"/>
    </location>
</feature>